<protein>
    <submittedName>
        <fullName evidence="2">Uncharacterized protein</fullName>
    </submittedName>
</protein>
<dbReference type="AlphaFoldDB" id="A0A433QHG2"/>
<feature type="region of interest" description="Disordered" evidence="1">
    <location>
        <begin position="1"/>
        <end position="78"/>
    </location>
</feature>
<feature type="compositionally biased region" description="Basic and acidic residues" evidence="1">
    <location>
        <begin position="334"/>
        <end position="352"/>
    </location>
</feature>
<gene>
    <name evidence="2" type="ORF">BC938DRAFT_480896</name>
</gene>
<dbReference type="PANTHER" id="PTHR34117:SF1">
    <property type="entry name" value="STYLE CELL-CYCLE INHIBITOR 1"/>
    <property type="match status" value="1"/>
</dbReference>
<feature type="compositionally biased region" description="Basic and acidic residues" evidence="1">
    <location>
        <begin position="1"/>
        <end position="11"/>
    </location>
</feature>
<dbReference type="InterPro" id="IPR044688">
    <property type="entry name" value="SCI-1-like"/>
</dbReference>
<keyword evidence="3" id="KW-1185">Reference proteome</keyword>
<reference evidence="2 3" key="1">
    <citation type="journal article" date="2018" name="New Phytol.">
        <title>Phylogenomics of Endogonaceae and evolution of mycorrhizas within Mucoromycota.</title>
        <authorList>
            <person name="Chang Y."/>
            <person name="Desiro A."/>
            <person name="Na H."/>
            <person name="Sandor L."/>
            <person name="Lipzen A."/>
            <person name="Clum A."/>
            <person name="Barry K."/>
            <person name="Grigoriev I.V."/>
            <person name="Martin F.M."/>
            <person name="Stajich J.E."/>
            <person name="Smith M.E."/>
            <person name="Bonito G."/>
            <person name="Spatafora J.W."/>
        </authorList>
    </citation>
    <scope>NUCLEOTIDE SEQUENCE [LARGE SCALE GENOMIC DNA]</scope>
    <source>
        <strain evidence="2 3">AD002</strain>
    </source>
</reference>
<evidence type="ECO:0000313" key="2">
    <source>
        <dbReference type="EMBL" id="RUS29233.1"/>
    </source>
</evidence>
<evidence type="ECO:0000313" key="3">
    <source>
        <dbReference type="Proteomes" id="UP000274822"/>
    </source>
</evidence>
<sequence length="389" mass="44611">MGESSKKESSHRTSSKRHHDDGDRDDDKDDDDRRKRRSSSSKKDKKDHKDSKKDRKKSHKHHKRDSEERSVEASESEDELMKQARALIKRAHYFEPGVGPISEEDYFAKSTEFRVWLRDKGKFFDELTSEQAHEQFKKFVKAWNKFKLDKIQKSISANYNAHTHIEKYYSGIRSSQITAADTTRYKWNFAQNLNRKELETIKDSVDSLTNKEIKDKAVAVTPASSSSTVAPKRRVLGPAMPPPAGGLGEDEDMDDEDRARYARALRKKEQRGYDKSREAALDEVAPRETGREAMLAKRRAQAEFNRRERSPDVELPDSDLMGGDDFRARLAAEKRAQQMREDRRARNRDPAIGDKLAALQSKETETMAMFRRMAEEQKKKGGLGGGGAT</sequence>
<comment type="caution">
    <text evidence="2">The sequence shown here is derived from an EMBL/GenBank/DDBJ whole genome shotgun (WGS) entry which is preliminary data.</text>
</comment>
<feature type="region of interest" description="Disordered" evidence="1">
    <location>
        <begin position="334"/>
        <end position="353"/>
    </location>
</feature>
<accession>A0A433QHG2</accession>
<feature type="compositionally biased region" description="Basic residues" evidence="1">
    <location>
        <begin position="54"/>
        <end position="63"/>
    </location>
</feature>
<name>A0A433QHG2_9FUNG</name>
<proteinExistence type="predicted"/>
<feature type="compositionally biased region" description="Basic and acidic residues" evidence="1">
    <location>
        <begin position="41"/>
        <end position="53"/>
    </location>
</feature>
<feature type="compositionally biased region" description="Basic and acidic residues" evidence="1">
    <location>
        <begin position="270"/>
        <end position="312"/>
    </location>
</feature>
<dbReference type="Proteomes" id="UP000274822">
    <property type="component" value="Unassembled WGS sequence"/>
</dbReference>
<dbReference type="EMBL" id="RBNJ01005411">
    <property type="protein sequence ID" value="RUS29233.1"/>
    <property type="molecule type" value="Genomic_DNA"/>
</dbReference>
<feature type="region of interest" description="Disordered" evidence="1">
    <location>
        <begin position="223"/>
        <end position="323"/>
    </location>
</feature>
<organism evidence="2 3">
    <name type="scientific">Jimgerdemannia flammicorona</name>
    <dbReference type="NCBI Taxonomy" id="994334"/>
    <lineage>
        <taxon>Eukaryota</taxon>
        <taxon>Fungi</taxon>
        <taxon>Fungi incertae sedis</taxon>
        <taxon>Mucoromycota</taxon>
        <taxon>Mucoromycotina</taxon>
        <taxon>Endogonomycetes</taxon>
        <taxon>Endogonales</taxon>
        <taxon>Endogonaceae</taxon>
        <taxon>Jimgerdemannia</taxon>
    </lineage>
</organism>
<evidence type="ECO:0000256" key="1">
    <source>
        <dbReference type="SAM" id="MobiDB-lite"/>
    </source>
</evidence>
<dbReference type="PANTHER" id="PTHR34117">
    <property type="entry name" value="STYLE CELL-CYCLE INHIBITOR 1"/>
    <property type="match status" value="1"/>
</dbReference>